<proteinExistence type="predicted"/>
<keyword evidence="1 2" id="KW-0728">SH3 domain</keyword>
<dbReference type="AlphaFoldDB" id="A0A5E4QSU6"/>
<evidence type="ECO:0000259" key="4">
    <source>
        <dbReference type="PROSITE" id="PS50003"/>
    </source>
</evidence>
<dbReference type="Pfam" id="PF14604">
    <property type="entry name" value="SH3_9"/>
    <property type="match status" value="1"/>
</dbReference>
<feature type="domain" description="PH" evidence="4">
    <location>
        <begin position="1"/>
        <end position="46"/>
    </location>
</feature>
<dbReference type="SMART" id="SM00326">
    <property type="entry name" value="SH3"/>
    <property type="match status" value="1"/>
</dbReference>
<dbReference type="InterPro" id="IPR036028">
    <property type="entry name" value="SH3-like_dom_sf"/>
</dbReference>
<dbReference type="InterPro" id="IPR001849">
    <property type="entry name" value="PH_domain"/>
</dbReference>
<gene>
    <name evidence="5" type="ORF">LSINAPIS_LOCUS10744</name>
</gene>
<evidence type="ECO:0000313" key="5">
    <source>
        <dbReference type="EMBL" id="VVD00008.1"/>
    </source>
</evidence>
<evidence type="ECO:0000259" key="3">
    <source>
        <dbReference type="PROSITE" id="PS50002"/>
    </source>
</evidence>
<feature type="domain" description="SH3" evidence="3">
    <location>
        <begin position="98"/>
        <end position="163"/>
    </location>
</feature>
<dbReference type="EMBL" id="FZQP02004444">
    <property type="protein sequence ID" value="VVD00008.1"/>
    <property type="molecule type" value="Genomic_DNA"/>
</dbReference>
<dbReference type="PROSITE" id="PS50002">
    <property type="entry name" value="SH3"/>
    <property type="match status" value="1"/>
</dbReference>
<dbReference type="PROSITE" id="PS50003">
    <property type="entry name" value="PH_DOMAIN"/>
    <property type="match status" value="1"/>
</dbReference>
<accession>A0A5E4QSU6</accession>
<evidence type="ECO:0000256" key="2">
    <source>
        <dbReference type="PROSITE-ProRule" id="PRU00192"/>
    </source>
</evidence>
<dbReference type="Proteomes" id="UP000324832">
    <property type="component" value="Unassembled WGS sequence"/>
</dbReference>
<reference evidence="5 6" key="1">
    <citation type="submission" date="2017-07" db="EMBL/GenBank/DDBJ databases">
        <authorList>
            <person name="Talla V."/>
            <person name="Backstrom N."/>
        </authorList>
    </citation>
    <scope>NUCLEOTIDE SEQUENCE [LARGE SCALE GENOMIC DNA]</scope>
</reference>
<dbReference type="Gene3D" id="2.30.30.40">
    <property type="entry name" value="SH3 Domains"/>
    <property type="match status" value="1"/>
</dbReference>
<organism evidence="5 6">
    <name type="scientific">Leptidea sinapis</name>
    <dbReference type="NCBI Taxonomy" id="189913"/>
    <lineage>
        <taxon>Eukaryota</taxon>
        <taxon>Metazoa</taxon>
        <taxon>Ecdysozoa</taxon>
        <taxon>Arthropoda</taxon>
        <taxon>Hexapoda</taxon>
        <taxon>Insecta</taxon>
        <taxon>Pterygota</taxon>
        <taxon>Neoptera</taxon>
        <taxon>Endopterygota</taxon>
        <taxon>Lepidoptera</taxon>
        <taxon>Glossata</taxon>
        <taxon>Ditrysia</taxon>
        <taxon>Papilionoidea</taxon>
        <taxon>Pieridae</taxon>
        <taxon>Dismorphiinae</taxon>
        <taxon>Leptidea</taxon>
    </lineage>
</organism>
<dbReference type="SUPFAM" id="SSF50044">
    <property type="entry name" value="SH3-domain"/>
    <property type="match status" value="1"/>
</dbReference>
<protein>
    <submittedName>
        <fullName evidence="5">Uncharacterized protein</fullName>
    </submittedName>
</protein>
<sequence>MAFLIVSMKNNPLRAVAQFDFQATSPQEISFNANQDWAEAVAATQSGTASPEQKAKGSSWPIMLFYSVAAATPFILIKIRNFISNRKQEIIDDPNSWQNPLRAVALYDFEASSPHEISFHANQVITLAPQHLQGELWNSYWRVGTADRQRVGFVPLNHLNVIE</sequence>
<keyword evidence="6" id="KW-1185">Reference proteome</keyword>
<dbReference type="InterPro" id="IPR001452">
    <property type="entry name" value="SH3_domain"/>
</dbReference>
<name>A0A5E4QSU6_9NEOP</name>
<evidence type="ECO:0000313" key="6">
    <source>
        <dbReference type="Proteomes" id="UP000324832"/>
    </source>
</evidence>
<evidence type="ECO:0000256" key="1">
    <source>
        <dbReference type="ARBA" id="ARBA00022443"/>
    </source>
</evidence>